<feature type="transmembrane region" description="Helical" evidence="2">
    <location>
        <begin position="843"/>
        <end position="863"/>
    </location>
</feature>
<proteinExistence type="predicted"/>
<accession>A0A9X0WBU9</accession>
<keyword evidence="2" id="KW-0812">Transmembrane</keyword>
<feature type="transmembrane region" description="Helical" evidence="2">
    <location>
        <begin position="1392"/>
        <end position="1413"/>
    </location>
</feature>
<feature type="transmembrane region" description="Helical" evidence="2">
    <location>
        <begin position="801"/>
        <end position="823"/>
    </location>
</feature>
<dbReference type="Proteomes" id="UP001138768">
    <property type="component" value="Unassembled WGS sequence"/>
</dbReference>
<keyword evidence="2" id="KW-1133">Transmembrane helix</keyword>
<dbReference type="EMBL" id="NRRY01000031">
    <property type="protein sequence ID" value="MBK1620073.1"/>
    <property type="molecule type" value="Genomic_DNA"/>
</dbReference>
<name>A0A9X0WBU9_9GAMM</name>
<feature type="transmembrane region" description="Helical" evidence="2">
    <location>
        <begin position="1530"/>
        <end position="1549"/>
    </location>
</feature>
<evidence type="ECO:0000313" key="3">
    <source>
        <dbReference type="EMBL" id="MBK1620073.1"/>
    </source>
</evidence>
<evidence type="ECO:0000256" key="2">
    <source>
        <dbReference type="SAM" id="Phobius"/>
    </source>
</evidence>
<protein>
    <submittedName>
        <fullName evidence="3">Uncharacterized protein</fullName>
    </submittedName>
</protein>
<reference evidence="3 4" key="1">
    <citation type="journal article" date="2020" name="Microorganisms">
        <title>Osmotic Adaptation and Compatible Solute Biosynthesis of Phototrophic Bacteria as Revealed from Genome Analyses.</title>
        <authorList>
            <person name="Imhoff J.F."/>
            <person name="Rahn T."/>
            <person name="Kunzel S."/>
            <person name="Keller A."/>
            <person name="Neulinger S.C."/>
        </authorList>
    </citation>
    <scope>NUCLEOTIDE SEQUENCE [LARGE SCALE GENOMIC DNA]</scope>
    <source>
        <strain evidence="3 4">DSM 25653</strain>
    </source>
</reference>
<keyword evidence="4" id="KW-1185">Reference proteome</keyword>
<gene>
    <name evidence="3" type="ORF">CKO42_16820</name>
</gene>
<comment type="caution">
    <text evidence="3">The sequence shown here is derived from an EMBL/GenBank/DDBJ whole genome shotgun (WGS) entry which is preliminary data.</text>
</comment>
<organism evidence="3 4">
    <name type="scientific">Lamprobacter modestohalophilus</name>
    <dbReference type="NCBI Taxonomy" id="1064514"/>
    <lineage>
        <taxon>Bacteria</taxon>
        <taxon>Pseudomonadati</taxon>
        <taxon>Pseudomonadota</taxon>
        <taxon>Gammaproteobacteria</taxon>
        <taxon>Chromatiales</taxon>
        <taxon>Chromatiaceae</taxon>
        <taxon>Lamprobacter</taxon>
    </lineage>
</organism>
<sequence>MLFSQSLPTAQQRSLRDGSPIRLAYLLPLLAPQRGLRQPQPRRQLLLLPLVLLQLGLFAVLSAASADGGPTIPAPLAPWVDWVLDGEDQRACSLGAVGAADRVCTWPGLLRLELDDNGGRFEQAWTLAAESWLPLPGGRGQWPQQVSANDLPIAVVERDGRPMIQLGAGEVVVRGRFAWPRRPDVLRVPAEIGLLSLSLNGRTIDQPRLDTKGGVWLGAKRGPLPRQEPDTLSLEVMRRIEDSVPLRVQTRLLLEVSGQPRELLLGPVVLPGGIPLRLESPLPARLVEVRQPEIQASGARPDAEPDQQSDQAASLLQLQLRPGRWELTLESHHPGPVAALSLPQRSETGASDWPVQEVWVFAAQPALRQVEISGADPIDPRQTRLPSAWQQLPAYLLRAGQALKLEPLSRGASGVDQVRLERSLRLDFDGAGLSLRDRLSGVVQERWRIDAEPPLVLGQVRVDGEPRLITRLAGQDEREGVELRGGRLELTADARINSGPVGWQLDVPGSGWSLPLSSARTWLDLPPGWDLLAVDGVDNLPDSWLARWTLLDIFLVLIAALAVARVWGWPWGLLALLTLVLTWQEPGAPRWAWLNLIAAAALVSLLPQRSGSDSTPDKMPSLTPGSAPSMTPNMSPNMPPSSSPGASAGAADEQTVAAQRGPSWLGGLVRLYYQLALLTLALIAIPFLVSEMRDGLFPQLERQGGGLVSLGAFGDGAAVRVADLEASRMPQTAPAPAAVGAILSKRSGALSEAVPDASPRPLPTLDPEAQLQTGAGVPDWTWSRFELSWSGPMPPEHRLRLWLMPASAALGLAIVTLLLVPLLGLRLADRLPMRMKADQRGVLSLFGIGLIAGIWLAPSPALAASWSTAGLESAPDRHLAPRAVPSLGSDAQPLVTVTSRPLATAVTPKLLASVTPKPASNPEPTPSLPLVNAAFPPAALLEQLRERLLEPPDCVPHCAEIAQLVLDASATELRLLLAIDAAEAVALPVPGARSGWSPALVQLDGEALGRLLRLPNGDLAVPVPQGRHLLLLSGPLGSAEQIEIPLPLRPRLVEASLDASWQLEGVGADGAPGDQLRLSRQGGVPSNGGVPAVPSNGLDSGLSSDVSGVSGVSGVPDASDAETALPPLLKITRTLRFGIDWGLTTEVERLSPLDQSVTVRVALIPGESVTTAGAQVNEAGVLVSLPPGRARMRWNSALRPVDRLALSASTDPRLTEAWRLQVSPIWHLSAEGVPAVQPPAGDAAWLPTYRPWPGEVLRLSLSRPLAVAGPTLTLDRSRYQVRPSSHSTEARLELSLRSSQGGRHLLRLPQGAEPTRLSVDGQQWPLITQGNAVDLALTPGTQEIALDWVASEGLGLVYRPSPVGLGVAGVNAETQVRLGADRWLLWTAGPGIGPAVQFWGLLVVIAIIAFLLARARLTPLGFADWLLLGVGLSQVSVWVGALVVLWLFALGARRRLGTAIAPWRFNLTQVALVGLTIIALAALLVAVQQGLLGSPSMQVAGNGSSATELNWYLDRNGEQTAPVSVISAPIWIYRLLMLAWALWLAWRLLDWLRWGWQGLVEPTPWLQSRRQALKRKVSEQNLSIDL</sequence>
<feature type="compositionally biased region" description="Low complexity" evidence="1">
    <location>
        <begin position="626"/>
        <end position="636"/>
    </location>
</feature>
<feature type="region of interest" description="Disordered" evidence="1">
    <location>
        <begin position="611"/>
        <end position="653"/>
    </location>
</feature>
<feature type="transmembrane region" description="Helical" evidence="2">
    <location>
        <begin position="1425"/>
        <end position="1449"/>
    </location>
</feature>
<evidence type="ECO:0000313" key="4">
    <source>
        <dbReference type="Proteomes" id="UP001138768"/>
    </source>
</evidence>
<evidence type="ECO:0000256" key="1">
    <source>
        <dbReference type="SAM" id="MobiDB-lite"/>
    </source>
</evidence>
<keyword evidence="2" id="KW-0472">Membrane</keyword>
<feature type="transmembrane region" description="Helical" evidence="2">
    <location>
        <begin position="1470"/>
        <end position="1487"/>
    </location>
</feature>